<dbReference type="InterPro" id="IPR009501">
    <property type="entry name" value="UCP020269"/>
</dbReference>
<dbReference type="OrthoDB" id="9809147at2"/>
<dbReference type="PANTHER" id="PTHR36179:SF2">
    <property type="entry name" value="LUD DOMAIN-CONTAINING PROTEIN"/>
    <property type="match status" value="1"/>
</dbReference>
<proteinExistence type="predicted"/>
<dbReference type="Pfam" id="PF02589">
    <property type="entry name" value="LUD_dom"/>
    <property type="match status" value="1"/>
</dbReference>
<dbReference type="RefSeq" id="WP_074640818.1">
    <property type="nucleotide sequence ID" value="NZ_AP025286.1"/>
</dbReference>
<dbReference type="InterPro" id="IPR024185">
    <property type="entry name" value="FTHF_cligase-like_sf"/>
</dbReference>
<dbReference type="InterPro" id="IPR003741">
    <property type="entry name" value="LUD_dom"/>
</dbReference>
<name>A0A1H9BB25_9SPIR</name>
<evidence type="ECO:0000313" key="3">
    <source>
        <dbReference type="Proteomes" id="UP000182360"/>
    </source>
</evidence>
<reference evidence="2 3" key="1">
    <citation type="submission" date="2016-10" db="EMBL/GenBank/DDBJ databases">
        <authorList>
            <person name="de Groot N.N."/>
        </authorList>
    </citation>
    <scope>NUCLEOTIDE SEQUENCE [LARGE SCALE GENOMIC DNA]</scope>
    <source>
        <strain evidence="2 3">B25</strain>
    </source>
</reference>
<dbReference type="PIRSF" id="PIRSF020269">
    <property type="entry name" value="DUF1121"/>
    <property type="match status" value="1"/>
</dbReference>
<keyword evidence="3" id="KW-1185">Reference proteome</keyword>
<feature type="domain" description="LUD" evidence="1">
    <location>
        <begin position="15"/>
        <end position="207"/>
    </location>
</feature>
<protein>
    <submittedName>
        <fullName evidence="2">Uncharacterized ACR, YkgG family COG1556</fullName>
    </submittedName>
</protein>
<dbReference type="SUPFAM" id="SSF100950">
    <property type="entry name" value="NagB/RpiA/CoA transferase-like"/>
    <property type="match status" value="1"/>
</dbReference>
<accession>A0A1H9BB25</accession>
<dbReference type="EMBL" id="FOFU01000001">
    <property type="protein sequence ID" value="SEP86222.1"/>
    <property type="molecule type" value="Genomic_DNA"/>
</dbReference>
<organism evidence="2 3">
    <name type="scientific">Treponema bryantii</name>
    <dbReference type="NCBI Taxonomy" id="163"/>
    <lineage>
        <taxon>Bacteria</taxon>
        <taxon>Pseudomonadati</taxon>
        <taxon>Spirochaetota</taxon>
        <taxon>Spirochaetia</taxon>
        <taxon>Spirochaetales</taxon>
        <taxon>Treponemataceae</taxon>
        <taxon>Treponema</taxon>
    </lineage>
</organism>
<sequence length="213" mass="23315">MLEPLKKRNDLAGPKVVEALKKRHFEAYYISDSKDVAAKVLELIPADHSVSWGGTMTVDALGIKKMLADKGYKIIDRATAKSPEESEELMHQALNCGTFLMSSNAITETGELFNIDGKGNRVAALCYGPKNILIIAGMNKIVKDMDAAYSRVRNYAAPVNNQRFPDSKAPCSLTGECANCLSPDSICCQFVETRMCRPEGRIKIILVGEDLGI</sequence>
<dbReference type="STRING" id="163.SAMN04487775_102289"/>
<gene>
    <name evidence="2" type="ORF">SAMN04487977_101646</name>
</gene>
<dbReference type="AlphaFoldDB" id="A0A1H9BB25"/>
<dbReference type="InterPro" id="IPR037171">
    <property type="entry name" value="NagB/RpiA_transferase-like"/>
</dbReference>
<dbReference type="eggNOG" id="COG1139">
    <property type="taxonomic scope" value="Bacteria"/>
</dbReference>
<dbReference type="Proteomes" id="UP000182360">
    <property type="component" value="Unassembled WGS sequence"/>
</dbReference>
<evidence type="ECO:0000259" key="1">
    <source>
        <dbReference type="Pfam" id="PF02589"/>
    </source>
</evidence>
<dbReference type="Gene3D" id="3.40.50.10420">
    <property type="entry name" value="NagB/RpiA/CoA transferase-like"/>
    <property type="match status" value="1"/>
</dbReference>
<evidence type="ECO:0000313" key="2">
    <source>
        <dbReference type="EMBL" id="SEP86222.1"/>
    </source>
</evidence>
<dbReference type="PANTHER" id="PTHR36179">
    <property type="entry name" value="LUD_DOM DOMAIN-CONTAINING PROTEIN"/>
    <property type="match status" value="1"/>
</dbReference>